<accession>A0A9X3EN25</accession>
<gene>
    <name evidence="3" type="ORF">OUO13_18870</name>
</gene>
<dbReference type="NCBIfam" id="NF045611">
    <property type="entry name" value="small_CydP"/>
    <property type="match status" value="1"/>
</dbReference>
<dbReference type="AlphaFoldDB" id="A0A9X3EN25"/>
<sequence>MNQNWWRLPLVRELGVVLLVKLALIWVLYRMFFASPVIAVSTPEAEAAGRMAERLGIPESSVQSVPTLSASTDISTEHVLPSSAVPSQAESHHDQ</sequence>
<dbReference type="Proteomes" id="UP001150830">
    <property type="component" value="Unassembled WGS sequence"/>
</dbReference>
<keyword evidence="2" id="KW-0812">Transmembrane</keyword>
<reference evidence="3" key="1">
    <citation type="submission" date="2022-11" db="EMBL/GenBank/DDBJ databases">
        <title>Parathalassolutuus dongxingensis gen. nov., sp. nov., a novel member of family Oceanospirillaceae isolated from a coastal shrimp pond in Guangxi, China.</title>
        <authorList>
            <person name="Chen H."/>
        </authorList>
    </citation>
    <scope>NUCLEOTIDE SEQUENCE</scope>
    <source>
        <strain evidence="3">G-43</strain>
    </source>
</reference>
<keyword evidence="4" id="KW-1185">Reference proteome</keyword>
<evidence type="ECO:0000313" key="4">
    <source>
        <dbReference type="Proteomes" id="UP001150830"/>
    </source>
</evidence>
<dbReference type="EMBL" id="JAPNOA010000059">
    <property type="protein sequence ID" value="MCY0967246.1"/>
    <property type="molecule type" value="Genomic_DNA"/>
</dbReference>
<dbReference type="InterPro" id="IPR054636">
    <property type="entry name" value="CydP"/>
</dbReference>
<feature type="region of interest" description="Disordered" evidence="1">
    <location>
        <begin position="60"/>
        <end position="95"/>
    </location>
</feature>
<evidence type="ECO:0000313" key="3">
    <source>
        <dbReference type="EMBL" id="MCY0967246.1"/>
    </source>
</evidence>
<keyword evidence="2" id="KW-1133">Transmembrane helix</keyword>
<organism evidence="3 4">
    <name type="scientific">Parathalassolituus penaei</name>
    <dbReference type="NCBI Taxonomy" id="2997323"/>
    <lineage>
        <taxon>Bacteria</taxon>
        <taxon>Pseudomonadati</taxon>
        <taxon>Pseudomonadota</taxon>
        <taxon>Gammaproteobacteria</taxon>
        <taxon>Oceanospirillales</taxon>
        <taxon>Oceanospirillaceae</taxon>
        <taxon>Parathalassolituus</taxon>
    </lineage>
</organism>
<evidence type="ECO:0000256" key="1">
    <source>
        <dbReference type="SAM" id="MobiDB-lite"/>
    </source>
</evidence>
<comment type="caution">
    <text evidence="3">The sequence shown here is derived from an EMBL/GenBank/DDBJ whole genome shotgun (WGS) entry which is preliminary data.</text>
</comment>
<keyword evidence="2" id="KW-0472">Membrane</keyword>
<dbReference type="RefSeq" id="WP_283175448.1">
    <property type="nucleotide sequence ID" value="NZ_JAPNOA010000059.1"/>
</dbReference>
<protein>
    <submittedName>
        <fullName evidence="3">Uncharacterized protein</fullName>
    </submittedName>
</protein>
<feature type="transmembrane region" description="Helical" evidence="2">
    <location>
        <begin position="14"/>
        <end position="33"/>
    </location>
</feature>
<proteinExistence type="predicted"/>
<evidence type="ECO:0000256" key="2">
    <source>
        <dbReference type="SAM" id="Phobius"/>
    </source>
</evidence>
<feature type="compositionally biased region" description="Polar residues" evidence="1">
    <location>
        <begin position="60"/>
        <end position="74"/>
    </location>
</feature>
<name>A0A9X3EN25_9GAMM</name>